<reference evidence="1 2" key="1">
    <citation type="submission" date="2016-10" db="EMBL/GenBank/DDBJ databases">
        <authorList>
            <person name="de Groot N.N."/>
        </authorList>
    </citation>
    <scope>NUCLEOTIDE SEQUENCE [LARGE SCALE GENOMIC DNA]</scope>
    <source>
        <strain evidence="1 2">CGMCC 1.6502</strain>
    </source>
</reference>
<organism evidence="1 2">
    <name type="scientific">Sediminibacillus albus</name>
    <dbReference type="NCBI Taxonomy" id="407036"/>
    <lineage>
        <taxon>Bacteria</taxon>
        <taxon>Bacillati</taxon>
        <taxon>Bacillota</taxon>
        <taxon>Bacilli</taxon>
        <taxon>Bacillales</taxon>
        <taxon>Bacillaceae</taxon>
        <taxon>Sediminibacillus</taxon>
    </lineage>
</organism>
<evidence type="ECO:0000313" key="2">
    <source>
        <dbReference type="Proteomes" id="UP000198694"/>
    </source>
</evidence>
<dbReference type="Proteomes" id="UP000198694">
    <property type="component" value="Unassembled WGS sequence"/>
</dbReference>
<evidence type="ECO:0000313" key="1">
    <source>
        <dbReference type="EMBL" id="SDK22143.1"/>
    </source>
</evidence>
<protein>
    <submittedName>
        <fullName evidence="1">Uncharacterized protein</fullName>
    </submittedName>
</protein>
<dbReference type="EMBL" id="FNFL01000003">
    <property type="protein sequence ID" value="SDK22143.1"/>
    <property type="molecule type" value="Genomic_DNA"/>
</dbReference>
<dbReference type="AlphaFoldDB" id="A0A1G9A497"/>
<accession>A0A1G9A497</accession>
<sequence length="541" mass="64148">MINLVIEDYVASLKEKDELDVLLPNLLKLKGYSIKNLPRTGERQFGVDLLAEKNDELFLYVIKQGDLTRNSWDNEVNAVRQSIDEIFDVYLSTMVDPIYINKQKNIVFVTNGLIRDAVRPNWEGYKKRHTTNLIKFDTILLPDLVKMVSNFGFNETLFSIEMHSNLRKCLYYLDETDYQTTYFKLIINEYFKELLNTQNEKKERRIFNSMWMLINLVNSYAFEKGRYRVCVEFSEVALFSMWKYMKKKKAFEKELETEWLYKLINNYSKTNERFLDNLIEFIDLPQGIPAHNSLEHRLLCFDILGILTVYGLFLCGAEKLFRQIKYSSKSITNIIIQLLNNNSGFFYPLYDNDGIEISMLLLLLKRQNRSEDLANILNGYIAHITSMIENKKYPVLERRFSLVLDVEFGDIDYMQRYKSSFLWGIIKEWTVLTEQKELSEFISETELLKDVDIQNWNCKSLDEEGLFNVSEAHNQGYTSSYNKLEDKDLIDLFNDKDDFEDFLKFSFNKYSFPTIGLIISRLHRLPVIPSYWRIEFSKYHN</sequence>
<dbReference type="OrthoDB" id="5540856at2"/>
<name>A0A1G9A497_9BACI</name>
<proteinExistence type="predicted"/>
<keyword evidence="2" id="KW-1185">Reference proteome</keyword>
<gene>
    <name evidence="1" type="ORF">SAMN05216243_2404</name>
</gene>
<dbReference type="RefSeq" id="WP_093214427.1">
    <property type="nucleotide sequence ID" value="NZ_FNFL01000003.1"/>
</dbReference>